<accession>A0A919JSR2</accession>
<protein>
    <submittedName>
        <fullName evidence="2">Uncharacterized protein</fullName>
    </submittedName>
</protein>
<evidence type="ECO:0000313" key="3">
    <source>
        <dbReference type="Proteomes" id="UP000636960"/>
    </source>
</evidence>
<sequence length="177" mass="19237">MVTRRSLLGAALIGLVPGSSAKTAPDAIEEFRIAGSAATVLLRRGPAAAVLLHVCRRWHYEIAPLDTGEGGVTGYTTDRTTAAGFETNHRSGTAVALYPRAYPLGGSERLWPHQEAVVRDILRDCEGVVVWGGDLSPVKMSHFHVVTAGATLTRVADRLDTSRHRARRRRIRRYADG</sequence>
<evidence type="ECO:0000313" key="2">
    <source>
        <dbReference type="EMBL" id="GIE93010.1"/>
    </source>
</evidence>
<feature type="chain" id="PRO_5037295150" evidence="1">
    <location>
        <begin position="22"/>
        <end position="177"/>
    </location>
</feature>
<dbReference type="RefSeq" id="WP_203778859.1">
    <property type="nucleotide sequence ID" value="NZ_BOMV01000005.1"/>
</dbReference>
<comment type="caution">
    <text evidence="2">The sequence shown here is derived from an EMBL/GenBank/DDBJ whole genome shotgun (WGS) entry which is preliminary data.</text>
</comment>
<evidence type="ECO:0000256" key="1">
    <source>
        <dbReference type="SAM" id="SignalP"/>
    </source>
</evidence>
<dbReference type="EMBL" id="BOMV01000005">
    <property type="protein sequence ID" value="GIE93010.1"/>
    <property type="molecule type" value="Genomic_DNA"/>
</dbReference>
<keyword evidence="1" id="KW-0732">Signal</keyword>
<dbReference type="AlphaFoldDB" id="A0A919JSR2"/>
<dbReference type="Proteomes" id="UP000636960">
    <property type="component" value="Unassembled WGS sequence"/>
</dbReference>
<organism evidence="2 3">
    <name type="scientific">Paractinoplanes rishiriensis</name>
    <dbReference type="NCBI Taxonomy" id="1050105"/>
    <lineage>
        <taxon>Bacteria</taxon>
        <taxon>Bacillati</taxon>
        <taxon>Actinomycetota</taxon>
        <taxon>Actinomycetes</taxon>
        <taxon>Micromonosporales</taxon>
        <taxon>Micromonosporaceae</taxon>
        <taxon>Paractinoplanes</taxon>
    </lineage>
</organism>
<proteinExistence type="predicted"/>
<gene>
    <name evidence="2" type="ORF">Ari01nite_04750</name>
</gene>
<reference evidence="2" key="1">
    <citation type="submission" date="2021-01" db="EMBL/GenBank/DDBJ databases">
        <title>Whole genome shotgun sequence of Actinoplanes rishiriensis NBRC 108556.</title>
        <authorList>
            <person name="Komaki H."/>
            <person name="Tamura T."/>
        </authorList>
    </citation>
    <scope>NUCLEOTIDE SEQUENCE</scope>
    <source>
        <strain evidence="2">NBRC 108556</strain>
    </source>
</reference>
<feature type="signal peptide" evidence="1">
    <location>
        <begin position="1"/>
        <end position="21"/>
    </location>
</feature>
<keyword evidence="3" id="KW-1185">Reference proteome</keyword>
<name>A0A919JSR2_9ACTN</name>